<dbReference type="Pfam" id="PF03694">
    <property type="entry name" value="Erg28"/>
    <property type="match status" value="1"/>
</dbReference>
<keyword evidence="9" id="KW-0443">Lipid metabolism</keyword>
<evidence type="ECO:0000256" key="9">
    <source>
        <dbReference type="ARBA" id="ARBA00023098"/>
    </source>
</evidence>
<dbReference type="PANTHER" id="PTHR15451:SF19">
    <property type="entry name" value="ERGOSTEROL BIOSYNTHETIC PROTEIN 28 HOMOLOG"/>
    <property type="match status" value="1"/>
</dbReference>
<comment type="similarity">
    <text evidence="2">Belongs to the ERG28 family.</text>
</comment>
<keyword evidence="10 13" id="KW-0472">Membrane</keyword>
<gene>
    <name evidence="14" type="primary">ERG28</name>
    <name evidence="14" type="ORF">N0V93_010250</name>
</gene>
<evidence type="ECO:0000256" key="3">
    <source>
        <dbReference type="ARBA" id="ARBA00022516"/>
    </source>
</evidence>
<keyword evidence="4 13" id="KW-0812">Transmembrane</keyword>
<evidence type="ECO:0000256" key="10">
    <source>
        <dbReference type="ARBA" id="ARBA00023136"/>
    </source>
</evidence>
<protein>
    <submittedName>
        <fullName evidence="14">Ergosterol biosynthesis protein</fullName>
    </submittedName>
</protein>
<keyword evidence="12" id="KW-0753">Steroid metabolism</keyword>
<keyword evidence="6" id="KW-0752">Steroid biosynthesis</keyword>
<evidence type="ECO:0000256" key="4">
    <source>
        <dbReference type="ARBA" id="ARBA00022692"/>
    </source>
</evidence>
<accession>A0A9W8YJB8</accession>
<proteinExistence type="inferred from homology"/>
<keyword evidence="15" id="KW-1185">Reference proteome</keyword>
<dbReference type="Proteomes" id="UP001140453">
    <property type="component" value="Unassembled WGS sequence"/>
</dbReference>
<keyword evidence="7 13" id="KW-1133">Transmembrane helix</keyword>
<evidence type="ECO:0000256" key="2">
    <source>
        <dbReference type="ARBA" id="ARBA00005377"/>
    </source>
</evidence>
<evidence type="ECO:0000256" key="7">
    <source>
        <dbReference type="ARBA" id="ARBA00022989"/>
    </source>
</evidence>
<evidence type="ECO:0000256" key="1">
    <source>
        <dbReference type="ARBA" id="ARBA00004477"/>
    </source>
</evidence>
<comment type="caution">
    <text evidence="14">The sequence shown here is derived from an EMBL/GenBank/DDBJ whole genome shotgun (WGS) entry which is preliminary data.</text>
</comment>
<dbReference type="GO" id="GO:0005789">
    <property type="term" value="C:endoplasmic reticulum membrane"/>
    <property type="evidence" value="ECO:0007669"/>
    <property type="project" value="UniProtKB-SubCell"/>
</dbReference>
<dbReference type="PANTHER" id="PTHR15451">
    <property type="entry name" value="ERGOSTEROL BIOSYNTHETIC PROTEIN 28-RELATED"/>
    <property type="match status" value="1"/>
</dbReference>
<keyword evidence="8" id="KW-0756">Sterol biosynthesis</keyword>
<evidence type="ECO:0000256" key="8">
    <source>
        <dbReference type="ARBA" id="ARBA00023011"/>
    </source>
</evidence>
<evidence type="ECO:0000256" key="11">
    <source>
        <dbReference type="ARBA" id="ARBA00023166"/>
    </source>
</evidence>
<dbReference type="GO" id="GO:0030674">
    <property type="term" value="F:protein-macromolecule adaptor activity"/>
    <property type="evidence" value="ECO:0007669"/>
    <property type="project" value="TreeGrafter"/>
</dbReference>
<evidence type="ECO:0000313" key="15">
    <source>
        <dbReference type="Proteomes" id="UP001140453"/>
    </source>
</evidence>
<dbReference type="EMBL" id="JAPEVB010000007">
    <property type="protein sequence ID" value="KAJ4385819.1"/>
    <property type="molecule type" value="Genomic_DNA"/>
</dbReference>
<dbReference type="OrthoDB" id="6485510at2759"/>
<keyword evidence="5" id="KW-0256">Endoplasmic reticulum</keyword>
<evidence type="ECO:0000313" key="14">
    <source>
        <dbReference type="EMBL" id="KAJ4385819.1"/>
    </source>
</evidence>
<sequence length="169" mass="18379">MDQLISFLPSAEDGYLPYYLLLVSIAAIGNGAQNLFTLHYTRRIYNGLFVSNPSAASPDSVSKIIPATAAAKQNKPAAAPSDQVTPLAARLFGVYTVLAGVIRVYGAYRISDPALYQLCLFTHLLAAAHFTSEIVVFKTLKLGWEHAFPLSAGFGGSLWMTLQYSNYVR</sequence>
<dbReference type="AlphaFoldDB" id="A0A9W8YJB8"/>
<evidence type="ECO:0000256" key="12">
    <source>
        <dbReference type="ARBA" id="ARBA00023221"/>
    </source>
</evidence>
<feature type="transmembrane region" description="Helical" evidence="13">
    <location>
        <begin position="16"/>
        <end position="36"/>
    </location>
</feature>
<evidence type="ECO:0000256" key="13">
    <source>
        <dbReference type="SAM" id="Phobius"/>
    </source>
</evidence>
<keyword evidence="11" id="KW-1207">Sterol metabolism</keyword>
<evidence type="ECO:0000256" key="5">
    <source>
        <dbReference type="ARBA" id="ARBA00022824"/>
    </source>
</evidence>
<evidence type="ECO:0000256" key="6">
    <source>
        <dbReference type="ARBA" id="ARBA00022955"/>
    </source>
</evidence>
<reference evidence="14" key="1">
    <citation type="submission" date="2022-10" db="EMBL/GenBank/DDBJ databases">
        <title>Tapping the CABI collections for fungal endophytes: first genome assemblies for Collariella, Neodidymelliopsis, Ascochyta clinopodiicola, Didymella pomorum, Didymosphaeria variabile, Neocosmospora piperis and Neocucurbitaria cava.</title>
        <authorList>
            <person name="Hill R."/>
        </authorList>
    </citation>
    <scope>NUCLEOTIDE SEQUENCE</scope>
    <source>
        <strain evidence="14">IMI 355082</strain>
    </source>
</reference>
<organism evidence="14 15">
    <name type="scientific">Gnomoniopsis smithogilvyi</name>
    <dbReference type="NCBI Taxonomy" id="1191159"/>
    <lineage>
        <taxon>Eukaryota</taxon>
        <taxon>Fungi</taxon>
        <taxon>Dikarya</taxon>
        <taxon>Ascomycota</taxon>
        <taxon>Pezizomycotina</taxon>
        <taxon>Sordariomycetes</taxon>
        <taxon>Sordariomycetidae</taxon>
        <taxon>Diaporthales</taxon>
        <taxon>Gnomoniaceae</taxon>
        <taxon>Gnomoniopsis</taxon>
    </lineage>
</organism>
<dbReference type="GO" id="GO:0016126">
    <property type="term" value="P:sterol biosynthetic process"/>
    <property type="evidence" value="ECO:0007669"/>
    <property type="project" value="UniProtKB-KW"/>
</dbReference>
<name>A0A9W8YJB8_9PEZI</name>
<keyword evidence="3" id="KW-0444">Lipid biosynthesis</keyword>
<dbReference type="InterPro" id="IPR005352">
    <property type="entry name" value="Erg28"/>
</dbReference>
<comment type="subcellular location">
    <subcellularLocation>
        <location evidence="1">Endoplasmic reticulum membrane</location>
        <topology evidence="1">Multi-pass membrane protein</topology>
    </subcellularLocation>
</comment>